<gene>
    <name evidence="2" type="ORF">AALO17_19930</name>
</gene>
<reference evidence="2 3" key="1">
    <citation type="journal article" date="2016" name="Gut Pathog.">
        <title>Whole genome sequencing of "Faecalibaculum rodentium" ALO17, isolated from C57BL/6J laboratory mouse feces.</title>
        <authorList>
            <person name="Lim S."/>
            <person name="Chang D.H."/>
            <person name="Ahn S."/>
            <person name="Kim B.C."/>
        </authorList>
    </citation>
    <scope>NUCLEOTIDE SEQUENCE [LARGE SCALE GENOMIC DNA]</scope>
    <source>
        <strain evidence="2 3">Alo17</strain>
    </source>
</reference>
<organism evidence="2 3">
    <name type="scientific">Faecalibaculum rodentium</name>
    <dbReference type="NCBI Taxonomy" id="1702221"/>
    <lineage>
        <taxon>Bacteria</taxon>
        <taxon>Bacillati</taxon>
        <taxon>Bacillota</taxon>
        <taxon>Erysipelotrichia</taxon>
        <taxon>Erysipelotrichales</taxon>
        <taxon>Erysipelotrichaceae</taxon>
        <taxon>Faecalibaculum</taxon>
    </lineage>
</organism>
<name>A0A140DWV0_9FIRM</name>
<feature type="region of interest" description="Disordered" evidence="1">
    <location>
        <begin position="20"/>
        <end position="86"/>
    </location>
</feature>
<dbReference type="AlphaFoldDB" id="A0A140DWV0"/>
<dbReference type="Proteomes" id="UP000069771">
    <property type="component" value="Chromosome"/>
</dbReference>
<evidence type="ECO:0000256" key="1">
    <source>
        <dbReference type="SAM" id="MobiDB-lite"/>
    </source>
</evidence>
<evidence type="ECO:0000313" key="3">
    <source>
        <dbReference type="Proteomes" id="UP000069771"/>
    </source>
</evidence>
<proteinExistence type="predicted"/>
<dbReference type="GeneID" id="78478598"/>
<dbReference type="STRING" id="1702221.AALO17_19930"/>
<dbReference type="EMBL" id="CP011391">
    <property type="protein sequence ID" value="AMK55127.1"/>
    <property type="molecule type" value="Genomic_DNA"/>
</dbReference>
<accession>A0A140DWV0</accession>
<keyword evidence="3" id="KW-1185">Reference proteome</keyword>
<protein>
    <submittedName>
        <fullName evidence="2">Uncharacterized protein</fullName>
    </submittedName>
</protein>
<dbReference type="RefSeq" id="WP_067558410.1">
    <property type="nucleotide sequence ID" value="NZ_CP011391.1"/>
</dbReference>
<dbReference type="KEGG" id="fro:AALO17_19930"/>
<evidence type="ECO:0000313" key="2">
    <source>
        <dbReference type="EMBL" id="AMK55127.1"/>
    </source>
</evidence>
<sequence>MQHSVNTEVDLLESLLQPMVAAGHSLRDEDEAEAKEGQSPEEVQNQDLERFLQQLDPDPGLVPDEAPDSDEDHDSLWSSMAEGLPPETLSSEEFQSLVDGLRNTVQDTMESAGQEDPELSEVMSQVPGILKKALESGEDAEDLWYDIHRYFLLLQDTVEEERMRTLSALEYHTWMKFDHTLSLLEKVYNLQDYLDGMESGLDLHHSRDQTPVCLAMEPLQEYRVTVCKVLEELCSHEQDPTDRQLQSVRASAAQDLLKGSRLLNDAFNWVNGLCNWMISAELDAAGDLEDMDDENCLATDQDGIDEDPGYVMSLTDKVLNSKPSDQ</sequence>